<sequence length="66" mass="6677">MLVTINGSAHELAEGASVAQAVRELTGQTGGVAVAVNDEVVRRGAWDSTALTDGDRVEVLTAVQGG</sequence>
<evidence type="ECO:0000313" key="1">
    <source>
        <dbReference type="EMBL" id="GER98930.1"/>
    </source>
</evidence>
<dbReference type="Gene3D" id="3.10.20.30">
    <property type="match status" value="1"/>
</dbReference>
<reference evidence="1 2" key="1">
    <citation type="submission" date="2019-10" db="EMBL/GenBank/DDBJ databases">
        <title>Whole genome shotgun sequence of Acrocarpospora corrugata NBRC 13972.</title>
        <authorList>
            <person name="Ichikawa N."/>
            <person name="Kimura A."/>
            <person name="Kitahashi Y."/>
            <person name="Komaki H."/>
            <person name="Oguchi A."/>
        </authorList>
    </citation>
    <scope>NUCLEOTIDE SEQUENCE [LARGE SCALE GENOMIC DNA]</scope>
    <source>
        <strain evidence="1 2">NBRC 13972</strain>
    </source>
</reference>
<dbReference type="InterPro" id="IPR016155">
    <property type="entry name" value="Mopterin_synth/thiamin_S_b"/>
</dbReference>
<dbReference type="InterPro" id="IPR010035">
    <property type="entry name" value="Thi_S"/>
</dbReference>
<dbReference type="SUPFAM" id="SSF54285">
    <property type="entry name" value="MoaD/ThiS"/>
    <property type="match status" value="1"/>
</dbReference>
<proteinExistence type="predicted"/>
<dbReference type="Pfam" id="PF02597">
    <property type="entry name" value="ThiS"/>
    <property type="match status" value="1"/>
</dbReference>
<protein>
    <submittedName>
        <fullName evidence="1">Thiamine biosynthesis protein ThiS</fullName>
    </submittedName>
</protein>
<organism evidence="1 2">
    <name type="scientific">Acrocarpospora corrugata</name>
    <dbReference type="NCBI Taxonomy" id="35763"/>
    <lineage>
        <taxon>Bacteria</taxon>
        <taxon>Bacillati</taxon>
        <taxon>Actinomycetota</taxon>
        <taxon>Actinomycetes</taxon>
        <taxon>Streptosporangiales</taxon>
        <taxon>Streptosporangiaceae</taxon>
        <taxon>Acrocarpospora</taxon>
    </lineage>
</organism>
<dbReference type="InterPro" id="IPR012675">
    <property type="entry name" value="Beta-grasp_dom_sf"/>
</dbReference>
<accession>A0A5M3VW15</accession>
<comment type="caution">
    <text evidence="1">The sequence shown here is derived from an EMBL/GenBank/DDBJ whole genome shotgun (WGS) entry which is preliminary data.</text>
</comment>
<dbReference type="OrthoDB" id="163636at2"/>
<dbReference type="NCBIfam" id="TIGR01683">
    <property type="entry name" value="thiS"/>
    <property type="match status" value="1"/>
</dbReference>
<dbReference type="PANTHER" id="PTHR34472:SF1">
    <property type="entry name" value="SULFUR CARRIER PROTEIN THIS"/>
    <property type="match status" value="1"/>
</dbReference>
<dbReference type="RefSeq" id="WP_155335364.1">
    <property type="nucleotide sequence ID" value="NZ_BAAABN010000042.1"/>
</dbReference>
<evidence type="ECO:0000313" key="2">
    <source>
        <dbReference type="Proteomes" id="UP000334990"/>
    </source>
</evidence>
<dbReference type="EMBL" id="BLAD01000038">
    <property type="protein sequence ID" value="GER98930.1"/>
    <property type="molecule type" value="Genomic_DNA"/>
</dbReference>
<dbReference type="InterPro" id="IPR003749">
    <property type="entry name" value="ThiS/MoaD-like"/>
</dbReference>
<name>A0A5M3VW15_9ACTN</name>
<dbReference type="Proteomes" id="UP000334990">
    <property type="component" value="Unassembled WGS sequence"/>
</dbReference>
<gene>
    <name evidence="1" type="ORF">Acor_09940</name>
</gene>
<keyword evidence="2" id="KW-1185">Reference proteome</keyword>
<dbReference type="AlphaFoldDB" id="A0A5M3VW15"/>
<dbReference type="PANTHER" id="PTHR34472">
    <property type="entry name" value="SULFUR CARRIER PROTEIN THIS"/>
    <property type="match status" value="1"/>
</dbReference>
<dbReference type="CDD" id="cd00565">
    <property type="entry name" value="Ubl_ThiS"/>
    <property type="match status" value="1"/>
</dbReference>